<feature type="region of interest" description="Disordered" evidence="1">
    <location>
        <begin position="39"/>
        <end position="73"/>
    </location>
</feature>
<evidence type="ECO:0000313" key="3">
    <source>
        <dbReference type="Proteomes" id="UP000026961"/>
    </source>
</evidence>
<feature type="compositionally biased region" description="Basic and acidic residues" evidence="1">
    <location>
        <begin position="64"/>
        <end position="73"/>
    </location>
</feature>
<dbReference type="Gramene" id="OGLUM05G22570.3">
    <property type="protein sequence ID" value="OGLUM05G22570.3"/>
    <property type="gene ID" value="OGLUM05G22570"/>
</dbReference>
<reference evidence="2" key="2">
    <citation type="submission" date="2018-05" db="EMBL/GenBank/DDBJ databases">
        <title>OgluRS3 (Oryza glumaepatula Reference Sequence Version 3).</title>
        <authorList>
            <person name="Zhang J."/>
            <person name="Kudrna D."/>
            <person name="Lee S."/>
            <person name="Talag J."/>
            <person name="Welchert J."/>
            <person name="Wing R.A."/>
        </authorList>
    </citation>
    <scope>NUCLEOTIDE SEQUENCE [LARGE SCALE GENOMIC DNA]</scope>
</reference>
<protein>
    <submittedName>
        <fullName evidence="2">Uncharacterized protein</fullName>
    </submittedName>
</protein>
<dbReference type="EnsemblPlants" id="OGLUM05G22570.3">
    <property type="protein sequence ID" value="OGLUM05G22570.3"/>
    <property type="gene ID" value="OGLUM05G22570"/>
</dbReference>
<evidence type="ECO:0000256" key="1">
    <source>
        <dbReference type="SAM" id="MobiDB-lite"/>
    </source>
</evidence>
<accession>A0A0E0A136</accession>
<sequence>MIYLDGGEVVLAPGRSVVDAAHLHAAWLLRLLGHRRRAATGGEEEGNGNGGETRTTTTTSSSRCSEHRFREER</sequence>
<dbReference type="HOGENOM" id="CLU_2708819_0_0_1"/>
<proteinExistence type="predicted"/>
<dbReference type="AlphaFoldDB" id="A0A0E0A136"/>
<reference evidence="2" key="1">
    <citation type="submission" date="2015-04" db="UniProtKB">
        <authorList>
            <consortium name="EnsemblPlants"/>
        </authorList>
    </citation>
    <scope>IDENTIFICATION</scope>
</reference>
<dbReference type="Proteomes" id="UP000026961">
    <property type="component" value="Chromosome 5"/>
</dbReference>
<organism evidence="2">
    <name type="scientific">Oryza glumipatula</name>
    <dbReference type="NCBI Taxonomy" id="40148"/>
    <lineage>
        <taxon>Eukaryota</taxon>
        <taxon>Viridiplantae</taxon>
        <taxon>Streptophyta</taxon>
        <taxon>Embryophyta</taxon>
        <taxon>Tracheophyta</taxon>
        <taxon>Spermatophyta</taxon>
        <taxon>Magnoliopsida</taxon>
        <taxon>Liliopsida</taxon>
        <taxon>Poales</taxon>
        <taxon>Poaceae</taxon>
        <taxon>BOP clade</taxon>
        <taxon>Oryzoideae</taxon>
        <taxon>Oryzeae</taxon>
        <taxon>Oryzinae</taxon>
        <taxon>Oryza</taxon>
    </lineage>
</organism>
<evidence type="ECO:0000313" key="2">
    <source>
        <dbReference type="EnsemblPlants" id="OGLUM05G22570.3"/>
    </source>
</evidence>
<name>A0A0E0A136_9ORYZ</name>
<keyword evidence="3" id="KW-1185">Reference proteome</keyword>